<dbReference type="GeneID" id="71929144"/>
<dbReference type="EMBL" id="CP096020">
    <property type="protein sequence ID" value="UPM44509.1"/>
    <property type="molecule type" value="Genomic_DNA"/>
</dbReference>
<evidence type="ECO:0000313" key="1">
    <source>
        <dbReference type="EMBL" id="UPM44509.1"/>
    </source>
</evidence>
<reference evidence="1" key="1">
    <citation type="submission" date="2022-04" db="EMBL/GenBank/DDBJ databases">
        <title>Halocatena sp. nov., isolated from a salt lake.</title>
        <authorList>
            <person name="Cui H.-L."/>
        </authorList>
    </citation>
    <scope>NUCLEOTIDE SEQUENCE</scope>
    <source>
        <strain evidence="1">AD-1</strain>
        <plasmid evidence="1">unnamed1</plasmid>
    </source>
</reference>
<proteinExistence type="predicted"/>
<organism evidence="1 2">
    <name type="scientific">Halocatena salina</name>
    <dbReference type="NCBI Taxonomy" id="2934340"/>
    <lineage>
        <taxon>Archaea</taxon>
        <taxon>Methanobacteriati</taxon>
        <taxon>Methanobacteriota</taxon>
        <taxon>Stenosarchaea group</taxon>
        <taxon>Halobacteria</taxon>
        <taxon>Halobacteriales</taxon>
        <taxon>Natronomonadaceae</taxon>
        <taxon>Halocatena</taxon>
    </lineage>
</organism>
<accession>A0A8U0A6L9</accession>
<dbReference type="RefSeq" id="WP_247995163.1">
    <property type="nucleotide sequence ID" value="NZ_CP096020.1"/>
</dbReference>
<name>A0A8U0A6L9_9EURY</name>
<evidence type="ECO:0000313" key="2">
    <source>
        <dbReference type="Proteomes" id="UP000831768"/>
    </source>
</evidence>
<gene>
    <name evidence="1" type="ORF">MW046_13815</name>
</gene>
<geneLocation type="plasmid" evidence="1 2">
    <name>unnamed1</name>
</geneLocation>
<keyword evidence="1" id="KW-0614">Plasmid</keyword>
<dbReference type="AlphaFoldDB" id="A0A8U0A6L9"/>
<keyword evidence="2" id="KW-1185">Reference proteome</keyword>
<dbReference type="KEGG" id="haad:MW046_13815"/>
<sequence length="86" mass="9366">MHDDPKTLLEAFGAIDRIDIYLIECVSHSVVVRFDVESEAVIILTDAGERSTADSGALEHAQNIRFTAVLSEPVNSLGNGTILLRK</sequence>
<dbReference type="Proteomes" id="UP000831768">
    <property type="component" value="Plasmid unnamed1"/>
</dbReference>
<protein>
    <submittedName>
        <fullName evidence="1">Uncharacterized protein</fullName>
    </submittedName>
</protein>